<dbReference type="GO" id="GO:0006334">
    <property type="term" value="P:nucleosome assembly"/>
    <property type="evidence" value="ECO:0007669"/>
    <property type="project" value="InterPro"/>
</dbReference>
<dbReference type="InterPro" id="IPR036388">
    <property type="entry name" value="WH-like_DNA-bd_sf"/>
</dbReference>
<dbReference type="InterPro" id="IPR005818">
    <property type="entry name" value="Histone_H1/H5_H15"/>
</dbReference>
<dbReference type="Pfam" id="PF00538">
    <property type="entry name" value="Linker_histone"/>
    <property type="match status" value="1"/>
</dbReference>
<dbReference type="Proteomes" id="UP000237347">
    <property type="component" value="Unassembled WGS sequence"/>
</dbReference>
<name>A0AAW0JMU1_QUESU</name>
<dbReference type="SMART" id="SM00526">
    <property type="entry name" value="H15"/>
    <property type="match status" value="1"/>
</dbReference>
<dbReference type="EMBL" id="PKMF04000507">
    <property type="protein sequence ID" value="KAK7828274.1"/>
    <property type="molecule type" value="Genomic_DNA"/>
</dbReference>
<reference evidence="2 3" key="1">
    <citation type="journal article" date="2018" name="Sci. Data">
        <title>The draft genome sequence of cork oak.</title>
        <authorList>
            <person name="Ramos A.M."/>
            <person name="Usie A."/>
            <person name="Barbosa P."/>
            <person name="Barros P.M."/>
            <person name="Capote T."/>
            <person name="Chaves I."/>
            <person name="Simoes F."/>
            <person name="Abreu I."/>
            <person name="Carrasquinho I."/>
            <person name="Faro C."/>
            <person name="Guimaraes J.B."/>
            <person name="Mendonca D."/>
            <person name="Nobrega F."/>
            <person name="Rodrigues L."/>
            <person name="Saibo N.J.M."/>
            <person name="Varela M.C."/>
            <person name="Egas C."/>
            <person name="Matos J."/>
            <person name="Miguel C.M."/>
            <person name="Oliveira M.M."/>
            <person name="Ricardo C.P."/>
            <person name="Goncalves S."/>
        </authorList>
    </citation>
    <scope>NUCLEOTIDE SEQUENCE [LARGE SCALE GENOMIC DNA]</scope>
    <source>
        <strain evidence="3">cv. HL8</strain>
    </source>
</reference>
<dbReference type="GO" id="GO:0003677">
    <property type="term" value="F:DNA binding"/>
    <property type="evidence" value="ECO:0007669"/>
    <property type="project" value="InterPro"/>
</dbReference>
<sequence>MAPPLNGRSSVALKERRGSSPYAIAKYMEEKHKYVLPLNYKKILFLQMKNSIVRGKLIKIKASYKLSEMAKEEKVSVYMKSMISMLNGTDFSLLPL</sequence>
<proteinExistence type="predicted"/>
<keyword evidence="3" id="KW-1185">Reference proteome</keyword>
<feature type="domain" description="H15" evidence="1">
    <location>
        <begin position="1"/>
        <end position="68"/>
    </location>
</feature>
<dbReference type="AlphaFoldDB" id="A0AAW0JMU1"/>
<protein>
    <submittedName>
        <fullName evidence="2">Histone h1</fullName>
    </submittedName>
</protein>
<dbReference type="InterPro" id="IPR036390">
    <property type="entry name" value="WH_DNA-bd_sf"/>
</dbReference>
<dbReference type="SUPFAM" id="SSF46785">
    <property type="entry name" value="Winged helix' DNA-binding domain"/>
    <property type="match status" value="1"/>
</dbReference>
<comment type="caution">
    <text evidence="2">The sequence shown here is derived from an EMBL/GenBank/DDBJ whole genome shotgun (WGS) entry which is preliminary data.</text>
</comment>
<organism evidence="2 3">
    <name type="scientific">Quercus suber</name>
    <name type="common">Cork oak</name>
    <dbReference type="NCBI Taxonomy" id="58331"/>
    <lineage>
        <taxon>Eukaryota</taxon>
        <taxon>Viridiplantae</taxon>
        <taxon>Streptophyta</taxon>
        <taxon>Embryophyta</taxon>
        <taxon>Tracheophyta</taxon>
        <taxon>Spermatophyta</taxon>
        <taxon>Magnoliopsida</taxon>
        <taxon>eudicotyledons</taxon>
        <taxon>Gunneridae</taxon>
        <taxon>Pentapetalae</taxon>
        <taxon>rosids</taxon>
        <taxon>fabids</taxon>
        <taxon>Fagales</taxon>
        <taxon>Fagaceae</taxon>
        <taxon>Quercus</taxon>
    </lineage>
</organism>
<evidence type="ECO:0000313" key="2">
    <source>
        <dbReference type="EMBL" id="KAK7828274.1"/>
    </source>
</evidence>
<dbReference type="Gene3D" id="1.10.10.10">
    <property type="entry name" value="Winged helix-like DNA-binding domain superfamily/Winged helix DNA-binding domain"/>
    <property type="match status" value="1"/>
</dbReference>
<evidence type="ECO:0000313" key="3">
    <source>
        <dbReference type="Proteomes" id="UP000237347"/>
    </source>
</evidence>
<dbReference type="GO" id="GO:0000786">
    <property type="term" value="C:nucleosome"/>
    <property type="evidence" value="ECO:0007669"/>
    <property type="project" value="InterPro"/>
</dbReference>
<gene>
    <name evidence="2" type="primary">H1_0</name>
    <name evidence="2" type="ORF">CFP56_030447</name>
</gene>
<dbReference type="PROSITE" id="PS51504">
    <property type="entry name" value="H15"/>
    <property type="match status" value="1"/>
</dbReference>
<accession>A0AAW0JMU1</accession>
<dbReference type="CDD" id="cd00073">
    <property type="entry name" value="H15"/>
    <property type="match status" value="1"/>
</dbReference>
<evidence type="ECO:0000259" key="1">
    <source>
        <dbReference type="PROSITE" id="PS51504"/>
    </source>
</evidence>